<keyword evidence="5" id="KW-0732">Signal</keyword>
<evidence type="ECO:0000256" key="4">
    <source>
        <dbReference type="ARBA" id="ARBA00022670"/>
    </source>
</evidence>
<organism evidence="10 11">
    <name type="scientific">Arabis alpina</name>
    <name type="common">Alpine rock-cress</name>
    <dbReference type="NCBI Taxonomy" id="50452"/>
    <lineage>
        <taxon>Eukaryota</taxon>
        <taxon>Viridiplantae</taxon>
        <taxon>Streptophyta</taxon>
        <taxon>Embryophyta</taxon>
        <taxon>Tracheophyta</taxon>
        <taxon>Spermatophyta</taxon>
        <taxon>Magnoliopsida</taxon>
        <taxon>eudicotyledons</taxon>
        <taxon>Gunneridae</taxon>
        <taxon>Pentapetalae</taxon>
        <taxon>rosids</taxon>
        <taxon>malvids</taxon>
        <taxon>Brassicales</taxon>
        <taxon>Brassicaceae</taxon>
        <taxon>Arabideae</taxon>
        <taxon>Arabis</taxon>
    </lineage>
</organism>
<keyword evidence="11" id="KW-1185">Reference proteome</keyword>
<dbReference type="SUPFAM" id="SSF53474">
    <property type="entry name" value="alpha/beta-Hydrolases"/>
    <property type="match status" value="1"/>
</dbReference>
<name>A0A087HRD4_ARAAL</name>
<dbReference type="GO" id="GO:0004185">
    <property type="term" value="F:serine-type carboxypeptidase activity"/>
    <property type="evidence" value="ECO:0007669"/>
    <property type="project" value="InterPro"/>
</dbReference>
<evidence type="ECO:0000256" key="7">
    <source>
        <dbReference type="ARBA" id="ARBA00023157"/>
    </source>
</evidence>
<dbReference type="PANTHER" id="PTHR11802">
    <property type="entry name" value="SERINE PROTEASE FAMILY S10 SERINE CARBOXYPEPTIDASE"/>
    <property type="match status" value="1"/>
</dbReference>
<dbReference type="InterPro" id="IPR033124">
    <property type="entry name" value="Ser_caboxypep_his_AS"/>
</dbReference>
<proteinExistence type="inferred from homology"/>
<dbReference type="OMA" id="EVWAKIL"/>
<comment type="subcellular location">
    <subcellularLocation>
        <location evidence="1">Secreted</location>
    </subcellularLocation>
</comment>
<dbReference type="Proteomes" id="UP000029120">
    <property type="component" value="Chromosome 1"/>
</dbReference>
<comment type="similarity">
    <text evidence="2">Belongs to the peptidase S10 family.</text>
</comment>
<dbReference type="InterPro" id="IPR029058">
    <property type="entry name" value="AB_hydrolase_fold"/>
</dbReference>
<evidence type="ECO:0000256" key="6">
    <source>
        <dbReference type="ARBA" id="ARBA00022801"/>
    </source>
</evidence>
<comment type="function">
    <text evidence="9">Probable carboxypeptidase.</text>
</comment>
<dbReference type="PROSITE" id="PS00560">
    <property type="entry name" value="CARBOXYPEPT_SER_HIS"/>
    <property type="match status" value="1"/>
</dbReference>
<keyword evidence="6" id="KW-0378">Hydrolase</keyword>
<dbReference type="AlphaFoldDB" id="A0A087HRD4"/>
<dbReference type="Gene3D" id="3.40.50.1820">
    <property type="entry name" value="alpha/beta hydrolase"/>
    <property type="match status" value="1"/>
</dbReference>
<dbReference type="Gramene" id="KFK44686">
    <property type="protein sequence ID" value="KFK44686"/>
    <property type="gene ID" value="AALP_AA1G290400"/>
</dbReference>
<evidence type="ECO:0000256" key="9">
    <source>
        <dbReference type="ARBA" id="ARBA00037399"/>
    </source>
</evidence>
<dbReference type="OrthoDB" id="443318at2759"/>
<dbReference type="PANTHER" id="PTHR11802:SF132">
    <property type="entry name" value="SERINE CARBOXYPEPTIDASE-LIKE 36-RELATED"/>
    <property type="match status" value="1"/>
</dbReference>
<keyword evidence="4" id="KW-0645">Protease</keyword>
<evidence type="ECO:0000256" key="8">
    <source>
        <dbReference type="ARBA" id="ARBA00023180"/>
    </source>
</evidence>
<dbReference type="FunFam" id="3.40.50.11320:FF:000002">
    <property type="entry name" value="Carboxypeptidase"/>
    <property type="match status" value="1"/>
</dbReference>
<dbReference type="GO" id="GO:0005576">
    <property type="term" value="C:extracellular region"/>
    <property type="evidence" value="ECO:0007669"/>
    <property type="project" value="UniProtKB-SubCell"/>
</dbReference>
<dbReference type="Gene3D" id="6.10.250.940">
    <property type="match status" value="1"/>
</dbReference>
<protein>
    <recommendedName>
        <fullName evidence="12">Carboxypeptidase</fullName>
    </recommendedName>
</protein>
<keyword evidence="3" id="KW-0121">Carboxypeptidase</keyword>
<dbReference type="EMBL" id="CM002869">
    <property type="protein sequence ID" value="KFK44686.1"/>
    <property type="molecule type" value="Genomic_DNA"/>
</dbReference>
<dbReference type="eggNOG" id="KOG1282">
    <property type="taxonomic scope" value="Eukaryota"/>
</dbReference>
<evidence type="ECO:0000256" key="1">
    <source>
        <dbReference type="ARBA" id="ARBA00004613"/>
    </source>
</evidence>
<dbReference type="GO" id="GO:0006508">
    <property type="term" value="P:proteolysis"/>
    <property type="evidence" value="ECO:0007669"/>
    <property type="project" value="UniProtKB-KW"/>
</dbReference>
<dbReference type="PRINTS" id="PR00724">
    <property type="entry name" value="CRBOXYPTASEC"/>
</dbReference>
<evidence type="ECO:0000256" key="3">
    <source>
        <dbReference type="ARBA" id="ARBA00022645"/>
    </source>
</evidence>
<sequence length="415" mass="47219">MLPGQPSVSFKQYGGYVAINESLGQHFYYYFVETIKPNNSSPLVIWFNGGPGCSSLQGAFKEHGPFRVHSDGKTLYRNPYSWNQETNVLYIESPAGIGFSYTNPPSDLEHIGDKKTAEANYVFLVKWLERFPEYKGRDVYITGQSYAGHYCPQLAQLILHNKNQTFINLRGVLIGNPGIDELTEEKGKYEYLFNHALISQKTYDDYQTFCVNSSKGVCADAIYSVYFQVEQTIDMYNIYAPKCLNSTLTSKPKKYTTVKNFDPCSATYLAAYLNQANVQKAMHANTTKLPYEWNECDFNINFLWSANDRHNSITPILKELMDNGVRVLVYSGDMDAHVSFTSTMSVLRNMNLTVEKIWRPWFSEGEVGGYTEEYKNNFIYATVRGAGHSVPSDQPIRAFTLFTSFIHNTPLPDTL</sequence>
<dbReference type="Gene3D" id="3.40.50.11320">
    <property type="match status" value="1"/>
</dbReference>
<dbReference type="FunFam" id="3.40.50.1820:FF:000211">
    <property type="entry name" value="Carboxypeptidase"/>
    <property type="match status" value="1"/>
</dbReference>
<accession>A0A087HRD4</accession>
<keyword evidence="8" id="KW-0325">Glycoprotein</keyword>
<dbReference type="Pfam" id="PF00450">
    <property type="entry name" value="Peptidase_S10"/>
    <property type="match status" value="1"/>
</dbReference>
<evidence type="ECO:0008006" key="12">
    <source>
        <dbReference type="Google" id="ProtNLM"/>
    </source>
</evidence>
<evidence type="ECO:0000313" key="10">
    <source>
        <dbReference type="EMBL" id="KFK44686.1"/>
    </source>
</evidence>
<dbReference type="InterPro" id="IPR001563">
    <property type="entry name" value="Peptidase_S10"/>
</dbReference>
<reference evidence="11" key="1">
    <citation type="journal article" date="2015" name="Nat. Plants">
        <title>Genome expansion of Arabis alpina linked with retrotransposition and reduced symmetric DNA methylation.</title>
        <authorList>
            <person name="Willing E.M."/>
            <person name="Rawat V."/>
            <person name="Mandakova T."/>
            <person name="Maumus F."/>
            <person name="James G.V."/>
            <person name="Nordstroem K.J."/>
            <person name="Becker C."/>
            <person name="Warthmann N."/>
            <person name="Chica C."/>
            <person name="Szarzynska B."/>
            <person name="Zytnicki M."/>
            <person name="Albani M.C."/>
            <person name="Kiefer C."/>
            <person name="Bergonzi S."/>
            <person name="Castaings L."/>
            <person name="Mateos J.L."/>
            <person name="Berns M.C."/>
            <person name="Bujdoso N."/>
            <person name="Piofczyk T."/>
            <person name="de Lorenzo L."/>
            <person name="Barrero-Sicilia C."/>
            <person name="Mateos I."/>
            <person name="Piednoel M."/>
            <person name="Hagmann J."/>
            <person name="Chen-Min-Tao R."/>
            <person name="Iglesias-Fernandez R."/>
            <person name="Schuster S.C."/>
            <person name="Alonso-Blanco C."/>
            <person name="Roudier F."/>
            <person name="Carbonero P."/>
            <person name="Paz-Ares J."/>
            <person name="Davis S.J."/>
            <person name="Pecinka A."/>
            <person name="Quesneville H."/>
            <person name="Colot V."/>
            <person name="Lysak M.A."/>
            <person name="Weigel D."/>
            <person name="Coupland G."/>
            <person name="Schneeberger K."/>
        </authorList>
    </citation>
    <scope>NUCLEOTIDE SEQUENCE [LARGE SCALE GENOMIC DNA]</scope>
    <source>
        <strain evidence="11">cv. Pajares</strain>
    </source>
</reference>
<gene>
    <name evidence="10" type="ordered locus">AALP_Aa1g290400</name>
</gene>
<evidence type="ECO:0000256" key="5">
    <source>
        <dbReference type="ARBA" id="ARBA00022729"/>
    </source>
</evidence>
<evidence type="ECO:0000256" key="2">
    <source>
        <dbReference type="ARBA" id="ARBA00009431"/>
    </source>
</evidence>
<dbReference type="GO" id="GO:0005773">
    <property type="term" value="C:vacuole"/>
    <property type="evidence" value="ECO:0007669"/>
    <property type="project" value="TreeGrafter"/>
</dbReference>
<evidence type="ECO:0000313" key="11">
    <source>
        <dbReference type="Proteomes" id="UP000029120"/>
    </source>
</evidence>
<keyword evidence="7" id="KW-1015">Disulfide bond</keyword>